<feature type="coiled-coil region" evidence="11">
    <location>
        <begin position="690"/>
        <end position="731"/>
    </location>
</feature>
<dbReference type="GO" id="GO:0005874">
    <property type="term" value="C:microtubule"/>
    <property type="evidence" value="ECO:0007669"/>
    <property type="project" value="UniProtKB-KW"/>
</dbReference>
<dbReference type="InterPro" id="IPR027417">
    <property type="entry name" value="P-loop_NTPase"/>
</dbReference>
<dbReference type="InterPro" id="IPR019821">
    <property type="entry name" value="Kinesin_motor_CS"/>
</dbReference>
<feature type="coiled-coil region" evidence="11">
    <location>
        <begin position="1160"/>
        <end position="1190"/>
    </location>
</feature>
<dbReference type="PANTHER" id="PTHR37739:SF8">
    <property type="entry name" value="KINESIN-LIKE PROTEIN KIN-12D"/>
    <property type="match status" value="1"/>
</dbReference>
<keyword evidence="7 10" id="KW-0505">Motor protein</keyword>
<dbReference type="GO" id="GO:0005829">
    <property type="term" value="C:cytosol"/>
    <property type="evidence" value="ECO:0007669"/>
    <property type="project" value="UniProtKB-ARBA"/>
</dbReference>
<dbReference type="PROSITE" id="PS00411">
    <property type="entry name" value="KINESIN_MOTOR_1"/>
    <property type="match status" value="1"/>
</dbReference>
<keyword evidence="4 10" id="KW-0547">Nucleotide-binding</keyword>
<evidence type="ECO:0000256" key="2">
    <source>
        <dbReference type="ARBA" id="ARBA00022490"/>
    </source>
</evidence>
<gene>
    <name evidence="14" type="primary">kif15</name>
</gene>
<evidence type="ECO:0000313" key="14">
    <source>
        <dbReference type="Ensembl" id="ENSGMOP00000043069.1"/>
    </source>
</evidence>
<dbReference type="GeneTree" id="ENSGT00940000156463"/>
<reference evidence="14" key="1">
    <citation type="submission" date="2025-08" db="UniProtKB">
        <authorList>
            <consortium name="Ensembl"/>
        </authorList>
    </citation>
    <scope>IDENTIFICATION</scope>
</reference>
<reference evidence="14" key="2">
    <citation type="submission" date="2025-09" db="UniProtKB">
        <authorList>
            <consortium name="Ensembl"/>
        </authorList>
    </citation>
    <scope>IDENTIFICATION</scope>
</reference>
<keyword evidence="15" id="KW-1185">Reference proteome</keyword>
<name>A0A8C5B8I7_GADMO</name>
<keyword evidence="6 11" id="KW-0175">Coiled coil</keyword>
<dbReference type="Pfam" id="PF00225">
    <property type="entry name" value="Kinesin"/>
    <property type="match status" value="1"/>
</dbReference>
<evidence type="ECO:0000256" key="5">
    <source>
        <dbReference type="ARBA" id="ARBA00022840"/>
    </source>
</evidence>
<dbReference type="PRINTS" id="PR00380">
    <property type="entry name" value="KINESINHEAVY"/>
</dbReference>
<dbReference type="Gene3D" id="3.40.850.10">
    <property type="entry name" value="Kinesin motor domain"/>
    <property type="match status" value="1"/>
</dbReference>
<dbReference type="GO" id="GO:0007018">
    <property type="term" value="P:microtubule-based movement"/>
    <property type="evidence" value="ECO:0007669"/>
    <property type="project" value="InterPro"/>
</dbReference>
<dbReference type="Proteomes" id="UP000694546">
    <property type="component" value="Chromosome 5"/>
</dbReference>
<comment type="subcellular location">
    <subcellularLocation>
        <location evidence="1">Cytoplasm</location>
        <location evidence="1">Cytoskeleton</location>
        <location evidence="1">Spindle</location>
    </subcellularLocation>
</comment>
<evidence type="ECO:0000256" key="1">
    <source>
        <dbReference type="ARBA" id="ARBA00004186"/>
    </source>
</evidence>
<evidence type="ECO:0000256" key="4">
    <source>
        <dbReference type="ARBA" id="ARBA00022741"/>
    </source>
</evidence>
<dbReference type="PROSITE" id="PS50067">
    <property type="entry name" value="KINESIN_MOTOR_2"/>
    <property type="match status" value="1"/>
</dbReference>
<evidence type="ECO:0000256" key="6">
    <source>
        <dbReference type="ARBA" id="ARBA00023054"/>
    </source>
</evidence>
<feature type="coiled-coil region" evidence="11">
    <location>
        <begin position="353"/>
        <end position="380"/>
    </location>
</feature>
<proteinExistence type="inferred from homology"/>
<dbReference type="AlphaFoldDB" id="A0A8C5B8I7"/>
<protein>
    <recommendedName>
        <fullName evidence="13">Kinesin motor domain-containing protein</fullName>
    </recommendedName>
</protein>
<dbReference type="SMART" id="SM00129">
    <property type="entry name" value="KISc"/>
    <property type="match status" value="1"/>
</dbReference>
<dbReference type="InterPro" id="IPR036961">
    <property type="entry name" value="Kinesin_motor_dom_sf"/>
</dbReference>
<dbReference type="GO" id="GO:0005524">
    <property type="term" value="F:ATP binding"/>
    <property type="evidence" value="ECO:0007669"/>
    <property type="project" value="UniProtKB-UniRule"/>
</dbReference>
<organism evidence="14 15">
    <name type="scientific">Gadus morhua</name>
    <name type="common">Atlantic cod</name>
    <dbReference type="NCBI Taxonomy" id="8049"/>
    <lineage>
        <taxon>Eukaryota</taxon>
        <taxon>Metazoa</taxon>
        <taxon>Chordata</taxon>
        <taxon>Craniata</taxon>
        <taxon>Vertebrata</taxon>
        <taxon>Euteleostomi</taxon>
        <taxon>Actinopterygii</taxon>
        <taxon>Neopterygii</taxon>
        <taxon>Teleostei</taxon>
        <taxon>Neoteleostei</taxon>
        <taxon>Acanthomorphata</taxon>
        <taxon>Zeiogadaria</taxon>
        <taxon>Gadariae</taxon>
        <taxon>Gadiformes</taxon>
        <taxon>Gadoidei</taxon>
        <taxon>Gadidae</taxon>
        <taxon>Gadus</taxon>
    </lineage>
</organism>
<dbReference type="GO" id="GO:0000278">
    <property type="term" value="P:mitotic cell cycle"/>
    <property type="evidence" value="ECO:0007669"/>
    <property type="project" value="UniProtKB-ARBA"/>
</dbReference>
<comment type="similarity">
    <text evidence="9">Belongs to the TRAFAC class myosin-kinesin ATPase superfamily. Kinesin family. KIN-12 subfamily.</text>
</comment>
<dbReference type="GO" id="GO:0005819">
    <property type="term" value="C:spindle"/>
    <property type="evidence" value="ECO:0007669"/>
    <property type="project" value="UniProtKB-SubCell"/>
</dbReference>
<dbReference type="InterPro" id="IPR044986">
    <property type="entry name" value="KIF15/KIN-12"/>
</dbReference>
<sequence>SEEEARGDNDSIKVFVRVRPLTQDTGLTTDGDQNLCLTVTSNNTIRLHSKPEPRTFTYDHVADMDVSQDSVFAGVAKNIVESCMNGYNGTIFAYGQTGSGKTFTMLGPSDSDNFTDELRGVIPRSFEYLFSLINKEVERSKSFLCKCSFIEIYNEQIYDLLDSASATLFLRENIKKGVFVEGAVEKFVTSASEAYQVLSMGWRNRRVASTSMNRESSRSHAVFTMALESKETVNKLVNIRTSQLNLVDLAGSERQKDTHTEGSRLKEASSINLSLMCLGQVIMSLVDVANGKNRHICYRDSKLTFLLRDSLGGNAKTYIIANVHPGSKCFGETLSTLQFAQRAKLIKNKAMINEDSQGNVRQLQAEVKKLKELLAAQTSMGLSGRDLAPGGPSNEHPEVSYKGKFLQAIGLWKKREDEKTLLLQKVAQLEEARSQKEKFIHSSRMIVKFREDHISRLEKKLKGDQVPLLDKENEVLVDQLKAEITVLKDQMEHHPKISQYAAENYSLRQENRYLRSLESVTKAEEAAGQAAVELEEAFRLALEASGPTEAQPAFSTPAAAESVSAVSVERLKAQLLQKQSELSTTSQAFEEYKELTKKQIVELESEKRYLDKSIKHLENILEATHSCKKQEVLELNRIHVETIKNLTTPTKAYNLRSRNDHLSSPEHLNGDEMNDIRHEQPPPEMTELACEALTEELQQVQEQADRVQTQLAEEEMKGTKLLQQIAKLDEQVALMGQELGRSVDQLTLQESLAGLQQTLEAEQRAGEVLRSEIQDLRVVLQSSDKELAAVKSELRDGQGGHQREMSQLSSNLIRTQLQLDKVQLEWEQLLLQHRSLQDSFDHLQAESKFEADQAGQQLQESQQEAAALRDRITVGDRAGHSPPNVELWLDRPEADFLIYQCVMLRVYGQAKCNAVTSERDEVREQNSRMQTKLQDLKGDVEKKAASSRIEVELLQDEVLYATEEVERLTKVLDEQNGLLQSFQEQTTQKDSTIQSLQQQVCYQIFVTERWLVFSNKVLFTHGALLSPCLVLKTPCTPRSVSKDLSQILELESRRSSMMTMELLLTEQNSERADKNAEIQRLKVRSPPQTFYYCVLFCSELLNEAIKQTMLRELQEERAEKVCLSVQLSSSLLQAQESMLAQSQTCVQELTSELRNRCLELRELSLREQEQEKLLNEVEVLRKQVDHLSEENGKLVGHKNHKQRIEYLVKLKKENSKLQEVRTICHLLFSSFLTVNDGTPIN</sequence>
<dbReference type="GO" id="GO:0008017">
    <property type="term" value="F:microtubule binding"/>
    <property type="evidence" value="ECO:0007669"/>
    <property type="project" value="InterPro"/>
</dbReference>
<dbReference type="GO" id="GO:0005813">
    <property type="term" value="C:centrosome"/>
    <property type="evidence" value="ECO:0007669"/>
    <property type="project" value="UniProtKB-ARBA"/>
</dbReference>
<keyword evidence="8" id="KW-0206">Cytoskeleton</keyword>
<evidence type="ECO:0000256" key="10">
    <source>
        <dbReference type="PROSITE-ProRule" id="PRU00283"/>
    </source>
</evidence>
<dbReference type="Pfam" id="PF15908">
    <property type="entry name" value="HMMR_C"/>
    <property type="match status" value="1"/>
</dbReference>
<dbReference type="InterPro" id="IPR001752">
    <property type="entry name" value="Kinesin_motor_dom"/>
</dbReference>
<evidence type="ECO:0000256" key="12">
    <source>
        <dbReference type="SAM" id="MobiDB-lite"/>
    </source>
</evidence>
<dbReference type="PANTHER" id="PTHR37739">
    <property type="entry name" value="KINESIN-LIKE PROTEIN KIN-12D"/>
    <property type="match status" value="1"/>
</dbReference>
<evidence type="ECO:0000256" key="9">
    <source>
        <dbReference type="ARBA" id="ARBA00034488"/>
    </source>
</evidence>
<evidence type="ECO:0000256" key="3">
    <source>
        <dbReference type="ARBA" id="ARBA00022701"/>
    </source>
</evidence>
<keyword evidence="3" id="KW-0493">Microtubule</keyword>
<evidence type="ECO:0000313" key="15">
    <source>
        <dbReference type="Proteomes" id="UP000694546"/>
    </source>
</evidence>
<keyword evidence="2" id="KW-0963">Cytoplasm</keyword>
<evidence type="ECO:0000256" key="7">
    <source>
        <dbReference type="ARBA" id="ARBA00023175"/>
    </source>
</evidence>
<accession>A0A8C5B8I7</accession>
<feature type="binding site" evidence="10">
    <location>
        <begin position="95"/>
        <end position="102"/>
    </location>
    <ligand>
        <name>ATP</name>
        <dbReference type="ChEBI" id="CHEBI:30616"/>
    </ligand>
</feature>
<keyword evidence="5 10" id="KW-0067">ATP-binding</keyword>
<dbReference type="CDD" id="cd01373">
    <property type="entry name" value="KISc_KLP2_like"/>
    <property type="match status" value="1"/>
</dbReference>
<evidence type="ECO:0000256" key="8">
    <source>
        <dbReference type="ARBA" id="ARBA00023212"/>
    </source>
</evidence>
<feature type="region of interest" description="Disordered" evidence="12">
    <location>
        <begin position="657"/>
        <end position="681"/>
    </location>
</feature>
<evidence type="ECO:0000259" key="13">
    <source>
        <dbReference type="PROSITE" id="PS50067"/>
    </source>
</evidence>
<dbReference type="InterPro" id="IPR031794">
    <property type="entry name" value="HMMR_C"/>
</dbReference>
<evidence type="ECO:0000256" key="11">
    <source>
        <dbReference type="SAM" id="Coils"/>
    </source>
</evidence>
<feature type="domain" description="Kinesin motor" evidence="13">
    <location>
        <begin position="11"/>
        <end position="346"/>
    </location>
</feature>
<dbReference type="GO" id="GO:0003777">
    <property type="term" value="F:microtubule motor activity"/>
    <property type="evidence" value="ECO:0007669"/>
    <property type="project" value="InterPro"/>
</dbReference>
<dbReference type="SUPFAM" id="SSF52540">
    <property type="entry name" value="P-loop containing nucleoside triphosphate hydrolases"/>
    <property type="match status" value="1"/>
</dbReference>
<dbReference type="Ensembl" id="ENSGMOT00000050393.1">
    <property type="protein sequence ID" value="ENSGMOP00000043069.1"/>
    <property type="gene ID" value="ENSGMOG00000010679.2"/>
</dbReference>